<accession>A0AAD1F7H0</accession>
<organism evidence="1 2">
    <name type="scientific">Prevotella intermedia</name>
    <dbReference type="NCBI Taxonomy" id="28131"/>
    <lineage>
        <taxon>Bacteria</taxon>
        <taxon>Pseudomonadati</taxon>
        <taxon>Bacteroidota</taxon>
        <taxon>Bacteroidia</taxon>
        <taxon>Bacteroidales</taxon>
        <taxon>Prevotellaceae</taxon>
        <taxon>Prevotella</taxon>
    </lineage>
</organism>
<dbReference type="EMBL" id="AP014925">
    <property type="protein sequence ID" value="BAR96200.1"/>
    <property type="molecule type" value="Genomic_DNA"/>
</dbReference>
<name>A0AAD1F7H0_PREIN</name>
<evidence type="ECO:0000313" key="1">
    <source>
        <dbReference type="EMBL" id="BAR96200.1"/>
    </source>
</evidence>
<proteinExistence type="predicted"/>
<gene>
    <name evidence="1" type="ORF">PI172_1472</name>
</gene>
<dbReference type="AlphaFoldDB" id="A0AAD1F7H0"/>
<protein>
    <submittedName>
        <fullName evidence="1">Uncharacterized protein</fullName>
    </submittedName>
</protein>
<sequence length="47" mass="5426">MPKQTFGTLSFCFQYVGSMHVLQLFSPCQCQDSVLFLLHIGKLFTRK</sequence>
<evidence type="ECO:0000313" key="2">
    <source>
        <dbReference type="Proteomes" id="UP000067008"/>
    </source>
</evidence>
<reference evidence="1 2" key="1">
    <citation type="submission" date="2015-07" db="EMBL/GenBank/DDBJ databases">
        <title>Complete genome sequence of Prevotella intermedia strain 17-2.</title>
        <authorList>
            <person name="Nambu T."/>
        </authorList>
    </citation>
    <scope>NUCLEOTIDE SEQUENCE [LARGE SCALE GENOMIC DNA]</scope>
    <source>
        <strain evidence="1 2">17-2</strain>
    </source>
</reference>
<dbReference type="Proteomes" id="UP000067008">
    <property type="component" value="Chromosome 2"/>
</dbReference>